<evidence type="ECO:0000313" key="1">
    <source>
        <dbReference type="EMBL" id="CUQ07177.1"/>
    </source>
</evidence>
<gene>
    <name evidence="2" type="ORF">BFLFYP10_01233</name>
    <name evidence="1" type="ORF">ERS852461_04139</name>
</gene>
<evidence type="ECO:0000313" key="3">
    <source>
        <dbReference type="Proteomes" id="UP000095606"/>
    </source>
</evidence>
<sequence>MKGKGACMQEVHILHNDYRQSGCQMLTIIMSVINIQYDNY</sequence>
<accession>A0A174TGB1</accession>
<protein>
    <submittedName>
        <fullName evidence="1">Uncharacterized protein</fullName>
    </submittedName>
</protein>
<evidence type="ECO:0000313" key="2">
    <source>
        <dbReference type="EMBL" id="VYT03028.1"/>
    </source>
</evidence>
<dbReference type="Proteomes" id="UP000095606">
    <property type="component" value="Unassembled WGS sequence"/>
</dbReference>
<dbReference type="AlphaFoldDB" id="A0A174TGB1"/>
<dbReference type="EMBL" id="CZAE01000024">
    <property type="protein sequence ID" value="CUQ07177.1"/>
    <property type="molecule type" value="Genomic_DNA"/>
</dbReference>
<reference evidence="2" key="2">
    <citation type="submission" date="2019-11" db="EMBL/GenBank/DDBJ databases">
        <authorList>
            <person name="Feng L."/>
        </authorList>
    </citation>
    <scope>NUCLEOTIDE SEQUENCE</scope>
    <source>
        <strain evidence="2">BfaecisLFYP10</strain>
    </source>
</reference>
<dbReference type="EMBL" id="CACRSZ010000037">
    <property type="protein sequence ID" value="VYT03028.1"/>
    <property type="molecule type" value="Genomic_DNA"/>
</dbReference>
<accession>A0A6N2TBF2</accession>
<reference evidence="1 3" key="1">
    <citation type="submission" date="2015-09" db="EMBL/GenBank/DDBJ databases">
        <authorList>
            <consortium name="Pathogen Informatics"/>
        </authorList>
    </citation>
    <scope>NUCLEOTIDE SEQUENCE [LARGE SCALE GENOMIC DNA]</scope>
    <source>
        <strain evidence="1 3">2789STDY5834846</strain>
    </source>
</reference>
<proteinExistence type="predicted"/>
<organism evidence="1 3">
    <name type="scientific">Bacteroides faecis</name>
    <dbReference type="NCBI Taxonomy" id="674529"/>
    <lineage>
        <taxon>Bacteria</taxon>
        <taxon>Pseudomonadati</taxon>
        <taxon>Bacteroidota</taxon>
        <taxon>Bacteroidia</taxon>
        <taxon>Bacteroidales</taxon>
        <taxon>Bacteroidaceae</taxon>
        <taxon>Bacteroides</taxon>
    </lineage>
</organism>
<name>A0A174TGB1_9BACE</name>